<name>A0ABY7WKQ3_9SPHI</name>
<accession>A0ABY7WKQ3</accession>
<organism evidence="1 2">
    <name type="scientific">Sphingobacterium oryzagri</name>
    <dbReference type="NCBI Taxonomy" id="3025669"/>
    <lineage>
        <taxon>Bacteria</taxon>
        <taxon>Pseudomonadati</taxon>
        <taxon>Bacteroidota</taxon>
        <taxon>Sphingobacteriia</taxon>
        <taxon>Sphingobacteriales</taxon>
        <taxon>Sphingobacteriaceae</taxon>
        <taxon>Sphingobacterium</taxon>
    </lineage>
</organism>
<gene>
    <name evidence="1" type="ORF">PQ465_00515</name>
</gene>
<dbReference type="Pfam" id="PF07661">
    <property type="entry name" value="MORN_2"/>
    <property type="match status" value="2"/>
</dbReference>
<protein>
    <recommendedName>
        <fullName evidence="3">MORN repeat variant</fullName>
    </recommendedName>
</protein>
<dbReference type="RefSeq" id="WP_274267603.1">
    <property type="nucleotide sequence ID" value="NZ_CP117880.1"/>
</dbReference>
<dbReference type="EMBL" id="CP117880">
    <property type="protein sequence ID" value="WDF68875.1"/>
    <property type="molecule type" value="Genomic_DNA"/>
</dbReference>
<proteinExistence type="predicted"/>
<dbReference type="InterPro" id="IPR011652">
    <property type="entry name" value="MORN_2"/>
</dbReference>
<reference evidence="1 2" key="1">
    <citation type="submission" date="2023-02" db="EMBL/GenBank/DDBJ databases">
        <title>Genome sequence of Sphingobacterium sp. KACC 22765.</title>
        <authorList>
            <person name="Kim S."/>
            <person name="Heo J."/>
            <person name="Kwon S.-W."/>
        </authorList>
    </citation>
    <scope>NUCLEOTIDE SEQUENCE [LARGE SCALE GENOMIC DNA]</scope>
    <source>
        <strain evidence="1 2">KACC 22765</strain>
    </source>
</reference>
<dbReference type="Gene3D" id="2.20.110.10">
    <property type="entry name" value="Histone H3 K4-specific methyltransferase SET7/9 N-terminal domain"/>
    <property type="match status" value="1"/>
</dbReference>
<evidence type="ECO:0000313" key="2">
    <source>
        <dbReference type="Proteomes" id="UP001221558"/>
    </source>
</evidence>
<dbReference type="SUPFAM" id="SSF82185">
    <property type="entry name" value="Histone H3 K4-specific methyltransferase SET7/9 N-terminal domain"/>
    <property type="match status" value="1"/>
</dbReference>
<keyword evidence="2" id="KW-1185">Reference proteome</keyword>
<evidence type="ECO:0000313" key="1">
    <source>
        <dbReference type="EMBL" id="WDF68875.1"/>
    </source>
</evidence>
<sequence>MKKTILAILTIFIAGLSFGQKDSTSRDTLFEKASEGLVRFYYDDHYYLVDKDCDFKSIERLSQFIVAKNAFHGEFKDFDRNGTLILTGYYNQGVKEGVFKAYHPNKALKWEVTFAANRPIGDWKYYYPDGKPMLVVNFEDGSGKINAFWDRLGRERVVAGEGSYEFKMPFEYYNEYGYPFFERKGRIKNGLPYGYWTTNMVDEKNKKALFTEEVYNKLGVLTEGYNLFLDAQYTVPLTIVPSQPFLMSEKLLFKQCSFDDYSGFNAYLSEKLNSAFMTNPSFQHTEDEFAYRVAIDKNGEPETITLSEPLKTSTLNRYLERVLQDIPYYFPSLNQAGEPIADDLTVSGKLSISEAGVFNFHSMKIEREKQP</sequence>
<dbReference type="Proteomes" id="UP001221558">
    <property type="component" value="Chromosome"/>
</dbReference>
<evidence type="ECO:0008006" key="3">
    <source>
        <dbReference type="Google" id="ProtNLM"/>
    </source>
</evidence>